<keyword evidence="1" id="KW-1133">Transmembrane helix</keyword>
<accession>A0A1G6U790</accession>
<evidence type="ECO:0000259" key="2">
    <source>
        <dbReference type="Pfam" id="PF01882"/>
    </source>
</evidence>
<dbReference type="STRING" id="637679.GCA_001550055_00397"/>
<sequence>MRPTLRTFWLILAAVPLAVILLAISPTLVSLTGYYLALVMFLLLIDWLSCPRAPKISFLIEEPAQIYIGESQPLVVSAERADGIALPAVQVAIEVNDILDQDAQTPVTIAPGGGWTEVALTPLSRGTATIPTVWFRWRGPLGLAERQIEETPDLKIPVLPNFQLAARSAQDLMGAASEEFGPRPDIRRGDGSEFSSLREYVPGMDPRTVDWKRSARYRGLLVKEFEAERNHQIILAFDTGHLMAERLGGLTRLDHMVNAGLVLAHAALKGGDRVGLFSFDSQVRSYVKPLSGITSFSHLQHYMAAMQCDVSETNYTLAMTRLAEQLTRRTLVVLFTDFVDTTTAELMRENLSHLAVHHFVVFVALKDPYLERTANQPVEDVKDISRAATAAELLKERQLLFSNLRRQGILCLEPESAHLVGHVINQYRTIINQELV</sequence>
<feature type="transmembrane region" description="Helical" evidence="1">
    <location>
        <begin position="7"/>
        <end position="25"/>
    </location>
</feature>
<dbReference type="SUPFAM" id="SSF53300">
    <property type="entry name" value="vWA-like"/>
    <property type="match status" value="1"/>
</dbReference>
<dbReference type="InterPro" id="IPR002881">
    <property type="entry name" value="DUF58"/>
</dbReference>
<protein>
    <submittedName>
        <fullName evidence="3">Uncharacterized conserved protein, DUF58 family, contains vWF domain</fullName>
    </submittedName>
</protein>
<dbReference type="Pfam" id="PF01882">
    <property type="entry name" value="DUF58"/>
    <property type="match status" value="1"/>
</dbReference>
<dbReference type="OrthoDB" id="9776116at2"/>
<dbReference type="AlphaFoldDB" id="A0A1G6U790"/>
<dbReference type="RefSeq" id="WP_068308328.1">
    <property type="nucleotide sequence ID" value="NZ_FNAK01000001.1"/>
</dbReference>
<evidence type="ECO:0000313" key="3">
    <source>
        <dbReference type="EMBL" id="SDD37084.1"/>
    </source>
</evidence>
<dbReference type="Gene3D" id="3.40.50.410">
    <property type="entry name" value="von Willebrand factor, type A domain"/>
    <property type="match status" value="1"/>
</dbReference>
<keyword evidence="1" id="KW-0472">Membrane</keyword>
<feature type="domain" description="DUF58" evidence="2">
    <location>
        <begin position="197"/>
        <end position="369"/>
    </location>
</feature>
<dbReference type="PANTHER" id="PTHR33608:SF3">
    <property type="entry name" value="SLR2013 PROTEIN"/>
    <property type="match status" value="1"/>
</dbReference>
<dbReference type="Proteomes" id="UP000183685">
    <property type="component" value="Unassembled WGS sequence"/>
</dbReference>
<dbReference type="EMBL" id="FNAK01000001">
    <property type="protein sequence ID" value="SDD37084.1"/>
    <property type="molecule type" value="Genomic_DNA"/>
</dbReference>
<proteinExistence type="predicted"/>
<evidence type="ECO:0000313" key="4">
    <source>
        <dbReference type="Proteomes" id="UP000183685"/>
    </source>
</evidence>
<organism evidence="3 4">
    <name type="scientific">Kordiimonas lacus</name>
    <dbReference type="NCBI Taxonomy" id="637679"/>
    <lineage>
        <taxon>Bacteria</taxon>
        <taxon>Pseudomonadati</taxon>
        <taxon>Pseudomonadota</taxon>
        <taxon>Alphaproteobacteria</taxon>
        <taxon>Kordiimonadales</taxon>
        <taxon>Kordiimonadaceae</taxon>
        <taxon>Kordiimonas</taxon>
    </lineage>
</organism>
<name>A0A1G6U790_9PROT</name>
<evidence type="ECO:0000256" key="1">
    <source>
        <dbReference type="SAM" id="Phobius"/>
    </source>
</evidence>
<dbReference type="PANTHER" id="PTHR33608">
    <property type="entry name" value="BLL2464 PROTEIN"/>
    <property type="match status" value="1"/>
</dbReference>
<keyword evidence="4" id="KW-1185">Reference proteome</keyword>
<dbReference type="InterPro" id="IPR036465">
    <property type="entry name" value="vWFA_dom_sf"/>
</dbReference>
<reference evidence="3 4" key="1">
    <citation type="submission" date="2016-10" db="EMBL/GenBank/DDBJ databases">
        <authorList>
            <person name="de Groot N.N."/>
        </authorList>
    </citation>
    <scope>NUCLEOTIDE SEQUENCE [LARGE SCALE GENOMIC DNA]</scope>
    <source>
        <strain evidence="3 4">CGMCC 1.9109</strain>
    </source>
</reference>
<keyword evidence="1" id="KW-0812">Transmembrane</keyword>
<gene>
    <name evidence="3" type="ORF">SAMN04488071_0493</name>
</gene>